<dbReference type="VEuPathDB" id="AmoebaDB:EIN_267920"/>
<evidence type="ECO:0000256" key="1">
    <source>
        <dbReference type="ARBA" id="ARBA00022527"/>
    </source>
</evidence>
<protein>
    <submittedName>
        <fullName evidence="9">Serine/threonine protein kinase ppk15, putative</fullName>
        <ecNumber evidence="9">2.7.12.1</ecNumber>
    </submittedName>
</protein>
<keyword evidence="4 9" id="KW-0418">Kinase</keyword>
<dbReference type="InterPro" id="IPR017441">
    <property type="entry name" value="Protein_kinase_ATP_BS"/>
</dbReference>
<dbReference type="AlphaFoldDB" id="A0A0A1U895"/>
<organism evidence="9 10">
    <name type="scientific">Entamoeba invadens IP1</name>
    <dbReference type="NCBI Taxonomy" id="370355"/>
    <lineage>
        <taxon>Eukaryota</taxon>
        <taxon>Amoebozoa</taxon>
        <taxon>Evosea</taxon>
        <taxon>Archamoebae</taxon>
        <taxon>Mastigamoebida</taxon>
        <taxon>Entamoebidae</taxon>
        <taxon>Entamoeba</taxon>
    </lineage>
</organism>
<feature type="compositionally biased region" description="Low complexity" evidence="7">
    <location>
        <begin position="601"/>
        <end position="610"/>
    </location>
</feature>
<dbReference type="InterPro" id="IPR011009">
    <property type="entry name" value="Kinase-like_dom_sf"/>
</dbReference>
<dbReference type="EC" id="2.7.12.1" evidence="9"/>
<dbReference type="OMA" id="ISHRNTY"/>
<feature type="region of interest" description="Disordered" evidence="7">
    <location>
        <begin position="457"/>
        <end position="482"/>
    </location>
</feature>
<dbReference type="SMART" id="SM00220">
    <property type="entry name" value="S_TKc"/>
    <property type="match status" value="1"/>
</dbReference>
<sequence>MAQVEHRSAFKVNNSRTITISHRNTYSILKALTSRMLTTYRQINPDLIISAQPALILTDPYIALHNYGLDNAKHELIVRIGDILGTATSFEGRQFSMNPGTVSRYEVVGKLGQGTFGNVYKCTDLINQRDVAIKILKNKKAYFRQGMLEVTSLLVLNKFYDPKKLIVEMYDHFLYCGHLCIVTELLGSSLHELMKLNRRNGFSLPTIQLLSKQMLESLDVCKKANIIHCDVKPENVLLTGTTPRLKLIDLGSCCFDNCTLYTYIQSRFYRAPEICIGYPYTSAIDMWSFGCMVAEMFFGIPLFVASSELGLLRKQVQLLGVPPTDMLENGSKSDNYFAKYYHADDTYEYVLKDDEEYETEFGTEIPEEKDYFKKNSLKELVYLHNIILDVSKVPVDAATLRLTLFDFLNRCLAYRPDERMTPEEALAHPLFNSKLKSEKDMKKKTRVPNLQLKIPKKKKDSAKLKDDEKLESLEEKSKEEDKKRNYNITSEYYQVFMEQLSKGHIPLITEDNPFEKGMTPDSFPLVFQRELISPQPIIEKQAHTPRRIRTASVGGEPTSAREHRLCLFKNEKEKEKDKDKESKKNYKIPTLKKVQHDDSSSESTTSSFSSPRKRVFSFVSPRKAESPKESPRSGSKLSFLVPSFMKKKKRRGSVGAEENAEESSPDTSV</sequence>
<dbReference type="Proteomes" id="UP000014680">
    <property type="component" value="Unassembled WGS sequence"/>
</dbReference>
<keyword evidence="5 6" id="KW-0067">ATP-binding</keyword>
<evidence type="ECO:0000313" key="10">
    <source>
        <dbReference type="Proteomes" id="UP000014680"/>
    </source>
</evidence>
<dbReference type="Pfam" id="PF00069">
    <property type="entry name" value="Pkinase"/>
    <property type="match status" value="1"/>
</dbReference>
<proteinExistence type="predicted"/>
<dbReference type="GO" id="GO:0005737">
    <property type="term" value="C:cytoplasm"/>
    <property type="evidence" value="ECO:0007669"/>
    <property type="project" value="TreeGrafter"/>
</dbReference>
<dbReference type="EMBL" id="KB206479">
    <property type="protein sequence ID" value="ELP91056.1"/>
    <property type="molecule type" value="Genomic_DNA"/>
</dbReference>
<evidence type="ECO:0000313" key="9">
    <source>
        <dbReference type="EMBL" id="ELP91056.1"/>
    </source>
</evidence>
<dbReference type="KEGG" id="eiv:EIN_267920"/>
<dbReference type="InterPro" id="IPR050494">
    <property type="entry name" value="Ser_Thr_dual-spec_kinase"/>
</dbReference>
<keyword evidence="10" id="KW-1185">Reference proteome</keyword>
<dbReference type="PROSITE" id="PS00108">
    <property type="entry name" value="PROTEIN_KINASE_ST"/>
    <property type="match status" value="1"/>
</dbReference>
<feature type="binding site" evidence="6">
    <location>
        <position position="134"/>
    </location>
    <ligand>
        <name>ATP</name>
        <dbReference type="ChEBI" id="CHEBI:30616"/>
    </ligand>
</feature>
<dbReference type="InterPro" id="IPR000719">
    <property type="entry name" value="Prot_kinase_dom"/>
</dbReference>
<feature type="domain" description="Protein kinase" evidence="8">
    <location>
        <begin position="105"/>
        <end position="431"/>
    </location>
</feature>
<feature type="compositionally biased region" description="Basic and acidic residues" evidence="7">
    <location>
        <begin position="622"/>
        <end position="631"/>
    </location>
</feature>
<evidence type="ECO:0000256" key="2">
    <source>
        <dbReference type="ARBA" id="ARBA00022679"/>
    </source>
</evidence>
<evidence type="ECO:0000256" key="5">
    <source>
        <dbReference type="ARBA" id="ARBA00022840"/>
    </source>
</evidence>
<dbReference type="PANTHER" id="PTHR24058">
    <property type="entry name" value="DUAL SPECIFICITY PROTEIN KINASE"/>
    <property type="match status" value="1"/>
</dbReference>
<feature type="compositionally biased region" description="Acidic residues" evidence="7">
    <location>
        <begin position="658"/>
        <end position="669"/>
    </location>
</feature>
<keyword evidence="2 9" id="KW-0808">Transferase</keyword>
<name>A0A0A1U895_ENTIV</name>
<feature type="region of interest" description="Disordered" evidence="7">
    <location>
        <begin position="538"/>
        <end position="669"/>
    </location>
</feature>
<feature type="compositionally biased region" description="Basic and acidic residues" evidence="7">
    <location>
        <begin position="461"/>
        <end position="482"/>
    </location>
</feature>
<dbReference type="PANTHER" id="PTHR24058:SF17">
    <property type="entry name" value="HOMEODOMAIN INTERACTING PROTEIN KINASE, ISOFORM D"/>
    <property type="match status" value="1"/>
</dbReference>
<dbReference type="SUPFAM" id="SSF56112">
    <property type="entry name" value="Protein kinase-like (PK-like)"/>
    <property type="match status" value="1"/>
</dbReference>
<dbReference type="GO" id="GO:0004713">
    <property type="term" value="F:protein tyrosine kinase activity"/>
    <property type="evidence" value="ECO:0007669"/>
    <property type="project" value="TreeGrafter"/>
</dbReference>
<dbReference type="RefSeq" id="XP_004257827.1">
    <property type="nucleotide sequence ID" value="XM_004257779.1"/>
</dbReference>
<dbReference type="Gene3D" id="3.30.200.20">
    <property type="entry name" value="Phosphorylase Kinase, domain 1"/>
    <property type="match status" value="1"/>
</dbReference>
<keyword evidence="3 6" id="KW-0547">Nucleotide-binding</keyword>
<dbReference type="GeneID" id="14890081"/>
<evidence type="ECO:0000256" key="4">
    <source>
        <dbReference type="ARBA" id="ARBA00022777"/>
    </source>
</evidence>
<evidence type="ECO:0000256" key="7">
    <source>
        <dbReference type="SAM" id="MobiDB-lite"/>
    </source>
</evidence>
<dbReference type="PROSITE" id="PS50011">
    <property type="entry name" value="PROTEIN_KINASE_DOM"/>
    <property type="match status" value="1"/>
</dbReference>
<dbReference type="GO" id="GO:0004712">
    <property type="term" value="F:protein serine/threonine/tyrosine kinase activity"/>
    <property type="evidence" value="ECO:0007669"/>
    <property type="project" value="UniProtKB-EC"/>
</dbReference>
<dbReference type="PROSITE" id="PS00107">
    <property type="entry name" value="PROTEIN_KINASE_ATP"/>
    <property type="match status" value="1"/>
</dbReference>
<evidence type="ECO:0000259" key="8">
    <source>
        <dbReference type="PROSITE" id="PS50011"/>
    </source>
</evidence>
<dbReference type="InterPro" id="IPR008271">
    <property type="entry name" value="Ser/Thr_kinase_AS"/>
</dbReference>
<dbReference type="OrthoDB" id="9332038at2759"/>
<evidence type="ECO:0000256" key="3">
    <source>
        <dbReference type="ARBA" id="ARBA00022741"/>
    </source>
</evidence>
<accession>A0A0A1U895</accession>
<keyword evidence="1 9" id="KW-0723">Serine/threonine-protein kinase</keyword>
<evidence type="ECO:0000256" key="6">
    <source>
        <dbReference type="PROSITE-ProRule" id="PRU10141"/>
    </source>
</evidence>
<gene>
    <name evidence="9" type="ORF">EIN_267920</name>
</gene>
<reference evidence="9 10" key="1">
    <citation type="submission" date="2012-10" db="EMBL/GenBank/DDBJ databases">
        <authorList>
            <person name="Zafar N."/>
            <person name="Inman J."/>
            <person name="Hall N."/>
            <person name="Lorenzi H."/>
            <person name="Caler E."/>
        </authorList>
    </citation>
    <scope>NUCLEOTIDE SEQUENCE [LARGE SCALE GENOMIC DNA]</scope>
    <source>
        <strain evidence="9 10">IP1</strain>
    </source>
</reference>
<feature type="compositionally biased region" description="Basic and acidic residues" evidence="7">
    <location>
        <begin position="559"/>
        <end position="584"/>
    </location>
</feature>
<dbReference type="GO" id="GO:0005524">
    <property type="term" value="F:ATP binding"/>
    <property type="evidence" value="ECO:0007669"/>
    <property type="project" value="UniProtKB-UniRule"/>
</dbReference>
<dbReference type="Gene3D" id="1.10.510.10">
    <property type="entry name" value="Transferase(Phosphotransferase) domain 1"/>
    <property type="match status" value="1"/>
</dbReference>
<dbReference type="GO" id="GO:0004674">
    <property type="term" value="F:protein serine/threonine kinase activity"/>
    <property type="evidence" value="ECO:0007669"/>
    <property type="project" value="UniProtKB-KW"/>
</dbReference>